<dbReference type="GO" id="GO:0003677">
    <property type="term" value="F:DNA binding"/>
    <property type="evidence" value="ECO:0007669"/>
    <property type="project" value="UniProtKB-KW"/>
</dbReference>
<dbReference type="Proteomes" id="UP000325286">
    <property type="component" value="Chromosome"/>
</dbReference>
<feature type="domain" description="RNA polymerase sigma-70 region 2" evidence="5">
    <location>
        <begin position="31"/>
        <end position="96"/>
    </location>
</feature>
<dbReference type="OrthoDB" id="258490at2"/>
<dbReference type="KEGG" id="rul:UC8_37380"/>
<dbReference type="SUPFAM" id="SSF88946">
    <property type="entry name" value="Sigma2 domain of RNA polymerase sigma factors"/>
    <property type="match status" value="1"/>
</dbReference>
<keyword evidence="3" id="KW-0238">DNA-binding</keyword>
<dbReference type="InterPro" id="IPR039425">
    <property type="entry name" value="RNA_pol_sigma-70-like"/>
</dbReference>
<gene>
    <name evidence="6" type="primary">sigE_8</name>
    <name evidence="6" type="ORF">UC8_37380</name>
</gene>
<dbReference type="GO" id="GO:0006352">
    <property type="term" value="P:DNA-templated transcription initiation"/>
    <property type="evidence" value="ECO:0007669"/>
    <property type="project" value="InterPro"/>
</dbReference>
<evidence type="ECO:0000256" key="4">
    <source>
        <dbReference type="ARBA" id="ARBA00023163"/>
    </source>
</evidence>
<evidence type="ECO:0000256" key="2">
    <source>
        <dbReference type="ARBA" id="ARBA00023082"/>
    </source>
</evidence>
<keyword evidence="1" id="KW-0805">Transcription regulation</keyword>
<proteinExistence type="predicted"/>
<dbReference type="Pfam" id="PF04542">
    <property type="entry name" value="Sigma70_r2"/>
    <property type="match status" value="1"/>
</dbReference>
<evidence type="ECO:0000313" key="7">
    <source>
        <dbReference type="Proteomes" id="UP000325286"/>
    </source>
</evidence>
<reference evidence="6 7" key="1">
    <citation type="submission" date="2019-08" db="EMBL/GenBank/DDBJ databases">
        <title>Deep-cultivation of Planctomycetes and their phenomic and genomic characterization uncovers novel biology.</title>
        <authorList>
            <person name="Wiegand S."/>
            <person name="Jogler M."/>
            <person name="Boedeker C."/>
            <person name="Pinto D."/>
            <person name="Vollmers J."/>
            <person name="Rivas-Marin E."/>
            <person name="Kohn T."/>
            <person name="Peeters S.H."/>
            <person name="Heuer A."/>
            <person name="Rast P."/>
            <person name="Oberbeckmann S."/>
            <person name="Bunk B."/>
            <person name="Jeske O."/>
            <person name="Meyerdierks A."/>
            <person name="Storesund J.E."/>
            <person name="Kallscheuer N."/>
            <person name="Luecker S."/>
            <person name="Lage O.M."/>
            <person name="Pohl T."/>
            <person name="Merkel B.J."/>
            <person name="Hornburger P."/>
            <person name="Mueller R.-W."/>
            <person name="Bruemmer F."/>
            <person name="Labrenz M."/>
            <person name="Spormann A.M."/>
            <person name="Op den Camp H."/>
            <person name="Overmann J."/>
            <person name="Amann R."/>
            <person name="Jetten M.S.M."/>
            <person name="Mascher T."/>
            <person name="Medema M.H."/>
            <person name="Devos D.P."/>
            <person name="Kaster A.-K."/>
            <person name="Ovreas L."/>
            <person name="Rohde M."/>
            <person name="Galperin M.Y."/>
            <person name="Jogler C."/>
        </authorList>
    </citation>
    <scope>NUCLEOTIDE SEQUENCE [LARGE SCALE GENOMIC DNA]</scope>
    <source>
        <strain evidence="6 7">UC8</strain>
    </source>
</reference>
<dbReference type="PANTHER" id="PTHR43133:SF8">
    <property type="entry name" value="RNA POLYMERASE SIGMA FACTOR HI_1459-RELATED"/>
    <property type="match status" value="1"/>
</dbReference>
<keyword evidence="7" id="KW-1185">Reference proteome</keyword>
<keyword evidence="4" id="KW-0804">Transcription</keyword>
<dbReference type="EMBL" id="CP042914">
    <property type="protein sequence ID" value="QEG41712.1"/>
    <property type="molecule type" value="Genomic_DNA"/>
</dbReference>
<dbReference type="NCBIfam" id="TIGR02937">
    <property type="entry name" value="sigma70-ECF"/>
    <property type="match status" value="1"/>
</dbReference>
<organism evidence="6 7">
    <name type="scientific">Roseimaritima ulvae</name>
    <dbReference type="NCBI Taxonomy" id="980254"/>
    <lineage>
        <taxon>Bacteria</taxon>
        <taxon>Pseudomonadati</taxon>
        <taxon>Planctomycetota</taxon>
        <taxon>Planctomycetia</taxon>
        <taxon>Pirellulales</taxon>
        <taxon>Pirellulaceae</taxon>
        <taxon>Roseimaritima</taxon>
    </lineage>
</organism>
<evidence type="ECO:0000259" key="5">
    <source>
        <dbReference type="Pfam" id="PF04542"/>
    </source>
</evidence>
<dbReference type="PANTHER" id="PTHR43133">
    <property type="entry name" value="RNA POLYMERASE ECF-TYPE SIGMA FACTO"/>
    <property type="match status" value="1"/>
</dbReference>
<dbReference type="InterPro" id="IPR014284">
    <property type="entry name" value="RNA_pol_sigma-70_dom"/>
</dbReference>
<dbReference type="InterPro" id="IPR007627">
    <property type="entry name" value="RNA_pol_sigma70_r2"/>
</dbReference>
<evidence type="ECO:0000256" key="3">
    <source>
        <dbReference type="ARBA" id="ARBA00023125"/>
    </source>
</evidence>
<name>A0A5B9QUT5_9BACT</name>
<evidence type="ECO:0000256" key="1">
    <source>
        <dbReference type="ARBA" id="ARBA00023015"/>
    </source>
</evidence>
<dbReference type="InterPro" id="IPR013325">
    <property type="entry name" value="RNA_pol_sigma_r2"/>
</dbReference>
<dbReference type="RefSeq" id="WP_068135375.1">
    <property type="nucleotide sequence ID" value="NZ_CP042914.1"/>
</dbReference>
<evidence type="ECO:0000313" key="6">
    <source>
        <dbReference type="EMBL" id="QEG41712.1"/>
    </source>
</evidence>
<dbReference type="Gene3D" id="1.10.1740.10">
    <property type="match status" value="1"/>
</dbReference>
<dbReference type="AlphaFoldDB" id="A0A5B9QUT5"/>
<keyword evidence="2" id="KW-0731">Sigma factor</keyword>
<accession>A0A5B9QUT5</accession>
<protein>
    <submittedName>
        <fullName evidence="6">ECF RNA polymerase sigma factor SigE</fullName>
    </submittedName>
</protein>
<sequence>MNDWPETNESLILRVRDPADSAAWSAFLAIYRPVVYRLARSRGLQDADADDLAQQVFVAIARAVGHWQPATDGPPFRAWLYRIAHNEILKAVTRRKPDAAVGSSTVQEMLNAVPRRDDDVTDVLIQETRREAFRWAAEEIRPEFTATSWAMFWQSTVQQQAVELVAKTHRRSKGAVYLARFRVTKRLKEKLDEVSDIWEQY</sequence>
<dbReference type="GO" id="GO:0016987">
    <property type="term" value="F:sigma factor activity"/>
    <property type="evidence" value="ECO:0007669"/>
    <property type="project" value="UniProtKB-KW"/>
</dbReference>